<protein>
    <submittedName>
        <fullName evidence="2">Phosphinothricin N-acetyltransferase</fullName>
    </submittedName>
</protein>
<dbReference type="GO" id="GO:0016747">
    <property type="term" value="F:acyltransferase activity, transferring groups other than amino-acyl groups"/>
    <property type="evidence" value="ECO:0007669"/>
    <property type="project" value="InterPro"/>
</dbReference>
<dbReference type="PANTHER" id="PTHR43072">
    <property type="entry name" value="N-ACETYLTRANSFERASE"/>
    <property type="match status" value="1"/>
</dbReference>
<evidence type="ECO:0000313" key="3">
    <source>
        <dbReference type="Proteomes" id="UP001143463"/>
    </source>
</evidence>
<dbReference type="Proteomes" id="UP001143463">
    <property type="component" value="Unassembled WGS sequence"/>
</dbReference>
<dbReference type="Pfam" id="PF00583">
    <property type="entry name" value="Acetyltransf_1"/>
    <property type="match status" value="1"/>
</dbReference>
<keyword evidence="3" id="KW-1185">Reference proteome</keyword>
<evidence type="ECO:0000313" key="2">
    <source>
        <dbReference type="EMBL" id="GLL13119.1"/>
    </source>
</evidence>
<gene>
    <name evidence="2" type="ORF">GCM10017577_42620</name>
</gene>
<sequence length="173" mass="18613">MHRPVRPATLDDLPAVAAVYAPYVERTVTTFDEEVPDLDTWQAKLAALTAGALPFLVAELDGRVAGFAYASPWRGAKAAYRRTVENTVYLAEDAAGRGLGGALLTRLLDECRTAGFEQVVAVIADPEGNPASVALHLRAGFREVGVLRGVGRKHGRVLDTALYQRSLDDDRAP</sequence>
<organism evidence="2 3">
    <name type="scientific">Pseudonocardia halophobica</name>
    <dbReference type="NCBI Taxonomy" id="29401"/>
    <lineage>
        <taxon>Bacteria</taxon>
        <taxon>Bacillati</taxon>
        <taxon>Actinomycetota</taxon>
        <taxon>Actinomycetes</taxon>
        <taxon>Pseudonocardiales</taxon>
        <taxon>Pseudonocardiaceae</taxon>
        <taxon>Pseudonocardia</taxon>
    </lineage>
</organism>
<dbReference type="InterPro" id="IPR016181">
    <property type="entry name" value="Acyl_CoA_acyltransferase"/>
</dbReference>
<dbReference type="PANTHER" id="PTHR43072:SF8">
    <property type="entry name" value="ACYLTRANSFERASE FABY-RELATED"/>
    <property type="match status" value="1"/>
</dbReference>
<proteinExistence type="predicted"/>
<accession>A0A9W6L8Z9</accession>
<evidence type="ECO:0000259" key="1">
    <source>
        <dbReference type="PROSITE" id="PS51186"/>
    </source>
</evidence>
<reference evidence="2" key="1">
    <citation type="journal article" date="2014" name="Int. J. Syst. Evol. Microbiol.">
        <title>Complete genome sequence of Corynebacterium casei LMG S-19264T (=DSM 44701T), isolated from a smear-ripened cheese.</title>
        <authorList>
            <consortium name="US DOE Joint Genome Institute (JGI-PGF)"/>
            <person name="Walter F."/>
            <person name="Albersmeier A."/>
            <person name="Kalinowski J."/>
            <person name="Ruckert C."/>
        </authorList>
    </citation>
    <scope>NUCLEOTIDE SEQUENCE</scope>
    <source>
        <strain evidence="2">VKM Ac-1069</strain>
    </source>
</reference>
<dbReference type="SUPFAM" id="SSF55729">
    <property type="entry name" value="Acyl-CoA N-acyltransferases (Nat)"/>
    <property type="match status" value="1"/>
</dbReference>
<dbReference type="InterPro" id="IPR000182">
    <property type="entry name" value="GNAT_dom"/>
</dbReference>
<feature type="domain" description="N-acetyltransferase" evidence="1">
    <location>
        <begin position="3"/>
        <end position="168"/>
    </location>
</feature>
<dbReference type="AlphaFoldDB" id="A0A9W6L8Z9"/>
<dbReference type="Gene3D" id="3.40.630.30">
    <property type="match status" value="1"/>
</dbReference>
<comment type="caution">
    <text evidence="2">The sequence shown here is derived from an EMBL/GenBank/DDBJ whole genome shotgun (WGS) entry which is preliminary data.</text>
</comment>
<dbReference type="CDD" id="cd04301">
    <property type="entry name" value="NAT_SF"/>
    <property type="match status" value="1"/>
</dbReference>
<dbReference type="EMBL" id="BSFQ01000019">
    <property type="protein sequence ID" value="GLL13119.1"/>
    <property type="molecule type" value="Genomic_DNA"/>
</dbReference>
<reference evidence="2" key="2">
    <citation type="submission" date="2023-01" db="EMBL/GenBank/DDBJ databases">
        <authorList>
            <person name="Sun Q."/>
            <person name="Evtushenko L."/>
        </authorList>
    </citation>
    <scope>NUCLEOTIDE SEQUENCE</scope>
    <source>
        <strain evidence="2">VKM Ac-1069</strain>
    </source>
</reference>
<name>A0A9W6L8Z9_9PSEU</name>
<dbReference type="RefSeq" id="WP_037044242.1">
    <property type="nucleotide sequence ID" value="NZ_BAAAUZ010000039.1"/>
</dbReference>
<dbReference type="PROSITE" id="PS51186">
    <property type="entry name" value="GNAT"/>
    <property type="match status" value="1"/>
</dbReference>